<accession>A0A4Q7ZA02</accession>
<dbReference type="InterPro" id="IPR007372">
    <property type="entry name" value="Lipid/polyisoprenoid-bd_YceI"/>
</dbReference>
<dbReference type="Gene3D" id="2.40.128.110">
    <property type="entry name" value="Lipid/polyisoprenoid-binding, YceI-like"/>
    <property type="match status" value="1"/>
</dbReference>
<evidence type="ECO:0000313" key="3">
    <source>
        <dbReference type="EMBL" id="RZU47387.1"/>
    </source>
</evidence>
<organism evidence="3 4">
    <name type="scientific">Fluviicoccus keumensis</name>
    <dbReference type="NCBI Taxonomy" id="1435465"/>
    <lineage>
        <taxon>Bacteria</taxon>
        <taxon>Pseudomonadati</taxon>
        <taxon>Pseudomonadota</taxon>
        <taxon>Gammaproteobacteria</taxon>
        <taxon>Moraxellales</taxon>
        <taxon>Moraxellaceae</taxon>
        <taxon>Fluviicoccus</taxon>
    </lineage>
</organism>
<dbReference type="Proteomes" id="UP000292423">
    <property type="component" value="Unassembled WGS sequence"/>
</dbReference>
<reference evidence="3 4" key="1">
    <citation type="submission" date="2019-02" db="EMBL/GenBank/DDBJ databases">
        <title>Genomic Encyclopedia of Type Strains, Phase IV (KMG-IV): sequencing the most valuable type-strain genomes for metagenomic binning, comparative biology and taxonomic classification.</title>
        <authorList>
            <person name="Goeker M."/>
        </authorList>
    </citation>
    <scope>NUCLEOTIDE SEQUENCE [LARGE SCALE GENOMIC DNA]</scope>
    <source>
        <strain evidence="3 4">DSM 105135</strain>
    </source>
</reference>
<dbReference type="PANTHER" id="PTHR34406">
    <property type="entry name" value="PROTEIN YCEI"/>
    <property type="match status" value="1"/>
</dbReference>
<proteinExistence type="predicted"/>
<dbReference type="SMART" id="SM00867">
    <property type="entry name" value="YceI"/>
    <property type="match status" value="1"/>
</dbReference>
<gene>
    <name evidence="3" type="ORF">EV700_0348</name>
</gene>
<evidence type="ECO:0000259" key="2">
    <source>
        <dbReference type="SMART" id="SM00867"/>
    </source>
</evidence>
<dbReference type="SUPFAM" id="SSF101874">
    <property type="entry name" value="YceI-like"/>
    <property type="match status" value="1"/>
</dbReference>
<feature type="signal peptide" evidence="1">
    <location>
        <begin position="1"/>
        <end position="22"/>
    </location>
</feature>
<dbReference type="RefSeq" id="WP_130410635.1">
    <property type="nucleotide sequence ID" value="NZ_SHKX01000010.1"/>
</dbReference>
<feature type="domain" description="Lipid/polyisoprenoid-binding YceI-like" evidence="2">
    <location>
        <begin position="35"/>
        <end position="197"/>
    </location>
</feature>
<dbReference type="EMBL" id="SHKX01000010">
    <property type="protein sequence ID" value="RZU47387.1"/>
    <property type="molecule type" value="Genomic_DNA"/>
</dbReference>
<keyword evidence="4" id="KW-1185">Reference proteome</keyword>
<name>A0A4Q7ZA02_9GAMM</name>
<evidence type="ECO:0000256" key="1">
    <source>
        <dbReference type="SAM" id="SignalP"/>
    </source>
</evidence>
<dbReference type="PANTHER" id="PTHR34406:SF1">
    <property type="entry name" value="PROTEIN YCEI"/>
    <property type="match status" value="1"/>
</dbReference>
<dbReference type="AlphaFoldDB" id="A0A4Q7ZA02"/>
<dbReference type="OrthoDB" id="9811006at2"/>
<protein>
    <submittedName>
        <fullName evidence="3">Polyisoprenoid-binding protein YceI</fullName>
    </submittedName>
</protein>
<evidence type="ECO:0000313" key="4">
    <source>
        <dbReference type="Proteomes" id="UP000292423"/>
    </source>
</evidence>
<keyword evidence="1" id="KW-0732">Signal</keyword>
<comment type="caution">
    <text evidence="3">The sequence shown here is derived from an EMBL/GenBank/DDBJ whole genome shotgun (WGS) entry which is preliminary data.</text>
</comment>
<dbReference type="Pfam" id="PF04264">
    <property type="entry name" value="YceI"/>
    <property type="match status" value="1"/>
</dbReference>
<sequence>MSRFLATSLMALSLLAAPMVHAAPDIDPAKMPAGKYLVDKTHASITARVLHQGFSFYTFRFDKFDASYTYDPKSPEAAKVEVTIDTNSLNTGYEKANKEFPAEFLMADKFPKATFVSTGIKNLGNGKGTMTGNLTLAGVTKPVTLDVTFMGFAKDMFGLNRSGFSAKTVITRSQFGSTKYVPVIGDNVELNIEVEFVKQ</sequence>
<dbReference type="InterPro" id="IPR036761">
    <property type="entry name" value="TTHA0802/YceI-like_sf"/>
</dbReference>
<feature type="chain" id="PRO_5020517903" evidence="1">
    <location>
        <begin position="23"/>
        <end position="199"/>
    </location>
</feature>